<dbReference type="EMBL" id="FQXT01000003">
    <property type="protein sequence ID" value="SHI06536.1"/>
    <property type="molecule type" value="Genomic_DNA"/>
</dbReference>
<dbReference type="PANTHER" id="PTHR37461:SF1">
    <property type="entry name" value="ANTI-SIGMA-K FACTOR RSKA"/>
    <property type="match status" value="1"/>
</dbReference>
<name>A0A1M5Y3K1_9FLAO</name>
<dbReference type="Pfam" id="PF10099">
    <property type="entry name" value="RskA_C"/>
    <property type="match status" value="1"/>
</dbReference>
<dbReference type="PANTHER" id="PTHR37461">
    <property type="entry name" value="ANTI-SIGMA-K FACTOR RSKA"/>
    <property type="match status" value="1"/>
</dbReference>
<dbReference type="GO" id="GO:0016989">
    <property type="term" value="F:sigma factor antagonist activity"/>
    <property type="evidence" value="ECO:0007669"/>
    <property type="project" value="TreeGrafter"/>
</dbReference>
<keyword evidence="1" id="KW-1133">Transmembrane helix</keyword>
<dbReference type="InterPro" id="IPR018764">
    <property type="entry name" value="RskA_C"/>
</dbReference>
<feature type="transmembrane region" description="Helical" evidence="1">
    <location>
        <begin position="92"/>
        <end position="112"/>
    </location>
</feature>
<evidence type="ECO:0000313" key="4">
    <source>
        <dbReference type="EMBL" id="SHI06536.1"/>
    </source>
</evidence>
<keyword evidence="1" id="KW-0472">Membrane</keyword>
<organism evidence="4 5">
    <name type="scientific">Leeuwenhoekiella palythoae</name>
    <dbReference type="NCBI Taxonomy" id="573501"/>
    <lineage>
        <taxon>Bacteria</taxon>
        <taxon>Pseudomonadati</taxon>
        <taxon>Bacteroidota</taxon>
        <taxon>Flavobacteriia</taxon>
        <taxon>Flavobacteriales</taxon>
        <taxon>Flavobacteriaceae</taxon>
        <taxon>Leeuwenhoekiella</taxon>
    </lineage>
</organism>
<dbReference type="InterPro" id="IPR051474">
    <property type="entry name" value="Anti-sigma-K/W_factor"/>
</dbReference>
<evidence type="ECO:0000259" key="2">
    <source>
        <dbReference type="Pfam" id="PF10099"/>
    </source>
</evidence>
<sequence length="269" mass="29732">MDIQEYIESGILELYVYGALTPQESEEVSKVLKQYPEVQQEVEQIEAALQQLATAAAPYNPEEMLAAIKAKLLNSKGVVQLQPAAANKRTRLLSFISVAASVIFLIGIFILLNRTNNLRDELKVVQIENTKLESKLQYSEEALTESKEILAVIRDPQVTKVPLAGQQVAPDAYVTVFWNKENNKAYIDALGLPEPPEGMVYQVWSLTLDPLTPTSMGLLDNFSEDENKIFTLENPNESQAFGITLEPAGGSATPTMEQLYTLGVIENNA</sequence>
<reference evidence="3 6" key="3">
    <citation type="submission" date="2018-07" db="EMBL/GenBank/DDBJ databases">
        <title>Leeuwenhoekiella genomics.</title>
        <authorList>
            <person name="Tahon G."/>
            <person name="Willems A."/>
        </authorList>
    </citation>
    <scope>NUCLEOTIDE SEQUENCE [LARGE SCALE GENOMIC DNA]</scope>
    <source>
        <strain evidence="3 6">LMG 24856</strain>
    </source>
</reference>
<gene>
    <name evidence="3" type="ORF">DSM01_1196</name>
    <name evidence="4" type="ORF">SAMN04487999_1903</name>
</gene>
<keyword evidence="6" id="KW-1185">Reference proteome</keyword>
<keyword evidence="1" id="KW-0812">Transmembrane</keyword>
<dbReference type="Proteomes" id="UP000184240">
    <property type="component" value="Unassembled WGS sequence"/>
</dbReference>
<proteinExistence type="predicted"/>
<evidence type="ECO:0000256" key="1">
    <source>
        <dbReference type="SAM" id="Phobius"/>
    </source>
</evidence>
<dbReference type="OrthoDB" id="1420916at2"/>
<dbReference type="RefSeq" id="WP_072982518.1">
    <property type="nucleotide sequence ID" value="NZ_CAXPJH010000014.1"/>
</dbReference>
<dbReference type="AlphaFoldDB" id="A0A1M5Y3K1"/>
<accession>A0A1M5Y3K1</accession>
<protein>
    <submittedName>
        <fullName evidence="4">Anti-sigma-K factor RskA</fullName>
    </submittedName>
</protein>
<feature type="domain" description="Anti-sigma K factor RskA C-terminal" evidence="2">
    <location>
        <begin position="98"/>
        <end position="255"/>
    </location>
</feature>
<dbReference type="GO" id="GO:0006417">
    <property type="term" value="P:regulation of translation"/>
    <property type="evidence" value="ECO:0007669"/>
    <property type="project" value="TreeGrafter"/>
</dbReference>
<reference evidence="4" key="1">
    <citation type="submission" date="2016-11" db="EMBL/GenBank/DDBJ databases">
        <authorList>
            <person name="Jaros S."/>
            <person name="Januszkiewicz K."/>
            <person name="Wedrychowicz H."/>
        </authorList>
    </citation>
    <scope>NUCLEOTIDE SEQUENCE [LARGE SCALE GENOMIC DNA]</scope>
    <source>
        <strain evidence="4">DSM 19859</strain>
    </source>
</reference>
<dbReference type="STRING" id="573501.SAMN04487999_1903"/>
<dbReference type="EMBL" id="QOVN01000002">
    <property type="protein sequence ID" value="RXG30446.1"/>
    <property type="molecule type" value="Genomic_DNA"/>
</dbReference>
<evidence type="ECO:0000313" key="3">
    <source>
        <dbReference type="EMBL" id="RXG30446.1"/>
    </source>
</evidence>
<dbReference type="Proteomes" id="UP000290037">
    <property type="component" value="Unassembled WGS sequence"/>
</dbReference>
<reference evidence="5" key="2">
    <citation type="submission" date="2016-11" db="EMBL/GenBank/DDBJ databases">
        <authorList>
            <person name="Varghese N."/>
            <person name="Submissions S."/>
        </authorList>
    </citation>
    <scope>NUCLEOTIDE SEQUENCE [LARGE SCALE GENOMIC DNA]</scope>
    <source>
        <strain evidence="5">DSM 19859</strain>
    </source>
</reference>
<evidence type="ECO:0000313" key="6">
    <source>
        <dbReference type="Proteomes" id="UP000290037"/>
    </source>
</evidence>
<evidence type="ECO:0000313" key="5">
    <source>
        <dbReference type="Proteomes" id="UP000184240"/>
    </source>
</evidence>
<dbReference type="GO" id="GO:0005886">
    <property type="term" value="C:plasma membrane"/>
    <property type="evidence" value="ECO:0007669"/>
    <property type="project" value="InterPro"/>
</dbReference>